<protein>
    <submittedName>
        <fullName evidence="1">Uncharacterized protein</fullName>
    </submittedName>
</protein>
<name>A0AAD6S3N2_9AGAR</name>
<reference evidence="1" key="1">
    <citation type="submission" date="2023-03" db="EMBL/GenBank/DDBJ databases">
        <title>Massive genome expansion in bonnet fungi (Mycena s.s.) driven by repeated elements and novel gene families across ecological guilds.</title>
        <authorList>
            <consortium name="Lawrence Berkeley National Laboratory"/>
            <person name="Harder C.B."/>
            <person name="Miyauchi S."/>
            <person name="Viragh M."/>
            <person name="Kuo A."/>
            <person name="Thoen E."/>
            <person name="Andreopoulos B."/>
            <person name="Lu D."/>
            <person name="Skrede I."/>
            <person name="Drula E."/>
            <person name="Henrissat B."/>
            <person name="Morin E."/>
            <person name="Kohler A."/>
            <person name="Barry K."/>
            <person name="LaButti K."/>
            <person name="Morin E."/>
            <person name="Salamov A."/>
            <person name="Lipzen A."/>
            <person name="Mereny Z."/>
            <person name="Hegedus B."/>
            <person name="Baldrian P."/>
            <person name="Stursova M."/>
            <person name="Weitz H."/>
            <person name="Taylor A."/>
            <person name="Grigoriev I.V."/>
            <person name="Nagy L.G."/>
            <person name="Martin F."/>
            <person name="Kauserud H."/>
        </authorList>
    </citation>
    <scope>NUCLEOTIDE SEQUENCE</scope>
    <source>
        <strain evidence="1">CBHHK200</strain>
    </source>
</reference>
<evidence type="ECO:0000313" key="3">
    <source>
        <dbReference type="Proteomes" id="UP001218188"/>
    </source>
</evidence>
<evidence type="ECO:0000313" key="2">
    <source>
        <dbReference type="EMBL" id="KAJ7039769.1"/>
    </source>
</evidence>
<evidence type="ECO:0000313" key="1">
    <source>
        <dbReference type="EMBL" id="KAJ7019330.1"/>
    </source>
</evidence>
<accession>A0AAD6S3N2</accession>
<proteinExistence type="predicted"/>
<comment type="caution">
    <text evidence="1">The sequence shown here is derived from an EMBL/GenBank/DDBJ whole genome shotgun (WGS) entry which is preliminary data.</text>
</comment>
<keyword evidence="3" id="KW-1185">Reference proteome</keyword>
<sequence>MQRYNFAWSTLLYSAARFVNIPQMTASTPWAGSHQWRSGNRFTGESNGYIYDVSSWAVGSQFQARVSLHRLPSLRAGHGEVTHFDVPLRKHFAKAVAVDPVKRRVAILEFDNNRAASGEHSSFPTVHVCTLDGQDRVSAGFKLGLKPFTEIYHMELYKDTVCFVGNFPSSRHPNGMESNIVLQNWKGARRWWGMYTQDVYCTGFQFITEDLFIMTTREKPSSYEFRQLTIGYDDAPYSSVAWAGHVRLRSCNMVTSNFADPNSRGRTPTGITLVRNNSPYGRARGPFYSNPTTRLFGLKYHYNEFDGSVRSSVALFGQTTVESWLEIAHTSPTEPIHWVDVPRTDTTDMRLHPEILTSLNDASNLAGWAIIGRRLFWGERWLTGWGLHLVDYNPGAGAILAPEGGLETHGALPWMSVSARLAHDPYPVVHTATIPMGEGVKRLIATEDGILAKLDLPDANFTMMLM</sequence>
<organism evidence="1 3">
    <name type="scientific">Mycena alexandri</name>
    <dbReference type="NCBI Taxonomy" id="1745969"/>
    <lineage>
        <taxon>Eukaryota</taxon>
        <taxon>Fungi</taxon>
        <taxon>Dikarya</taxon>
        <taxon>Basidiomycota</taxon>
        <taxon>Agaricomycotina</taxon>
        <taxon>Agaricomycetes</taxon>
        <taxon>Agaricomycetidae</taxon>
        <taxon>Agaricales</taxon>
        <taxon>Marasmiineae</taxon>
        <taxon>Mycenaceae</taxon>
        <taxon>Mycena</taxon>
    </lineage>
</organism>
<dbReference type="EMBL" id="JARJCM010000025">
    <property type="protein sequence ID" value="KAJ7039769.1"/>
    <property type="molecule type" value="Genomic_DNA"/>
</dbReference>
<dbReference type="AlphaFoldDB" id="A0AAD6S3N2"/>
<dbReference type="EMBL" id="JARJCM010000298">
    <property type="protein sequence ID" value="KAJ7019330.1"/>
    <property type="molecule type" value="Genomic_DNA"/>
</dbReference>
<dbReference type="Proteomes" id="UP001218188">
    <property type="component" value="Unassembled WGS sequence"/>
</dbReference>
<gene>
    <name evidence="2" type="ORF">C8F04DRAFT_278582</name>
    <name evidence="1" type="ORF">C8F04DRAFT_337187</name>
</gene>